<organism evidence="2 3">
    <name type="scientific">Limnochorda pilosa</name>
    <dbReference type="NCBI Taxonomy" id="1555112"/>
    <lineage>
        <taxon>Bacteria</taxon>
        <taxon>Bacillati</taxon>
        <taxon>Bacillota</taxon>
        <taxon>Limnochordia</taxon>
        <taxon>Limnochordales</taxon>
        <taxon>Limnochordaceae</taxon>
        <taxon>Limnochorda</taxon>
    </lineage>
</organism>
<gene>
    <name evidence="2" type="ORF">LIP_3496</name>
</gene>
<dbReference type="InterPro" id="IPR003741">
    <property type="entry name" value="LUD_dom"/>
</dbReference>
<evidence type="ECO:0000259" key="1">
    <source>
        <dbReference type="Pfam" id="PF02589"/>
    </source>
</evidence>
<dbReference type="SUPFAM" id="SSF100950">
    <property type="entry name" value="NagB/RpiA/CoA transferase-like"/>
    <property type="match status" value="1"/>
</dbReference>
<accession>A0A0K2SQA2</accession>
<dbReference type="STRING" id="1555112.LIP_3496"/>
<evidence type="ECO:0000313" key="3">
    <source>
        <dbReference type="Proteomes" id="UP000065807"/>
    </source>
</evidence>
<protein>
    <recommendedName>
        <fullName evidence="1">LUD domain-containing protein</fullName>
    </recommendedName>
</protein>
<dbReference type="Proteomes" id="UP000065807">
    <property type="component" value="Chromosome"/>
</dbReference>
<name>A0A0K2SQA2_LIMPI</name>
<feature type="domain" description="LUD" evidence="1">
    <location>
        <begin position="21"/>
        <end position="200"/>
    </location>
</feature>
<dbReference type="KEGG" id="lpil:LIP_3496"/>
<evidence type="ECO:0000313" key="2">
    <source>
        <dbReference type="EMBL" id="BAS29308.1"/>
    </source>
</evidence>
<sequence length="201" mass="21537">MISGHPGPRPAPPPFDEPLFDRFARELEALGGVGRTLRGVAQLHAYLADLIQAAAARDPEGGVPVLRWRDERLEALDLDAALTCAGARVLAWPASREEAARALIGITWAQAAIAFTGTLALEHDAARGRQVSLLPPVHVALFRREALVPHLADYLRRFAGRPEAVPSNLTLVTGPSRTADIEQTLTVGVHGPGEVHALLLE</sequence>
<dbReference type="OrthoDB" id="9794157at2"/>
<proteinExistence type="predicted"/>
<reference evidence="3" key="2">
    <citation type="journal article" date="2016" name="Int. J. Syst. Evol. Microbiol.">
        <title>Complete genome sequence and cell structure of Limnochorda pilosa, a Gram-negative spore-former within the phylum Firmicutes.</title>
        <authorList>
            <person name="Watanabe M."/>
            <person name="Kojima H."/>
            <person name="Fukui M."/>
        </authorList>
    </citation>
    <scope>NUCLEOTIDE SEQUENCE [LARGE SCALE GENOMIC DNA]</scope>
    <source>
        <strain evidence="3">HC45</strain>
    </source>
</reference>
<dbReference type="PATRIC" id="fig|1555112.3.peg.3533"/>
<dbReference type="InterPro" id="IPR024185">
    <property type="entry name" value="FTHF_cligase-like_sf"/>
</dbReference>
<dbReference type="RefSeq" id="WP_068140861.1">
    <property type="nucleotide sequence ID" value="NZ_AP014924.1"/>
</dbReference>
<reference evidence="3" key="1">
    <citation type="submission" date="2015-07" db="EMBL/GenBank/DDBJ databases">
        <title>Complete genome sequence and phylogenetic analysis of Limnochorda pilosa.</title>
        <authorList>
            <person name="Watanabe M."/>
            <person name="Kojima H."/>
            <person name="Fukui M."/>
        </authorList>
    </citation>
    <scope>NUCLEOTIDE SEQUENCE [LARGE SCALE GENOMIC DNA]</scope>
    <source>
        <strain evidence="3">HC45</strain>
    </source>
</reference>
<keyword evidence="3" id="KW-1185">Reference proteome</keyword>
<dbReference type="Pfam" id="PF02589">
    <property type="entry name" value="LUD_dom"/>
    <property type="match status" value="1"/>
</dbReference>
<dbReference type="InterPro" id="IPR037171">
    <property type="entry name" value="NagB/RpiA_transferase-like"/>
</dbReference>
<dbReference type="Gene3D" id="3.40.50.10420">
    <property type="entry name" value="NagB/RpiA/CoA transferase-like"/>
    <property type="match status" value="1"/>
</dbReference>
<dbReference type="EMBL" id="AP014924">
    <property type="protein sequence ID" value="BAS29308.1"/>
    <property type="molecule type" value="Genomic_DNA"/>
</dbReference>
<dbReference type="PANTHER" id="PTHR43682:SF1">
    <property type="entry name" value="LACTATE UTILIZATION PROTEIN C"/>
    <property type="match status" value="1"/>
</dbReference>
<dbReference type="AlphaFoldDB" id="A0A0K2SQA2"/>
<dbReference type="PANTHER" id="PTHR43682">
    <property type="entry name" value="LACTATE UTILIZATION PROTEIN C"/>
    <property type="match status" value="1"/>
</dbReference>